<accession>A0A8T0G921</accession>
<feature type="binding site" evidence="13">
    <location>
        <position position="991"/>
    </location>
    <ligand>
        <name>ATP</name>
        <dbReference type="ChEBI" id="CHEBI:30616"/>
    </ligand>
</feature>
<dbReference type="Gene3D" id="3.40.50.1000">
    <property type="entry name" value="HAD superfamily/HAD-like"/>
    <property type="match status" value="2"/>
</dbReference>
<evidence type="ECO:0000256" key="5">
    <source>
        <dbReference type="ARBA" id="ARBA00022741"/>
    </source>
</evidence>
<feature type="binding site" evidence="13">
    <location>
        <position position="654"/>
    </location>
    <ligand>
        <name>ATP</name>
        <dbReference type="ChEBI" id="CHEBI:30616"/>
    </ligand>
</feature>
<protein>
    <recommendedName>
        <fullName evidence="15">Phospholipid-transporting ATPase</fullName>
        <ecNumber evidence="15">7.6.2.1</ecNumber>
    </recommendedName>
</protein>
<keyword evidence="5 13" id="KW-0547">Nucleotide-binding</keyword>
<feature type="domain" description="P-type ATPase C-terminal" evidence="18">
    <location>
        <begin position="1013"/>
        <end position="1265"/>
    </location>
</feature>
<feature type="region of interest" description="Disordered" evidence="16">
    <location>
        <begin position="1"/>
        <end position="26"/>
    </location>
</feature>
<dbReference type="GO" id="GO:0045332">
    <property type="term" value="P:phospholipid translocation"/>
    <property type="evidence" value="ECO:0007669"/>
    <property type="project" value="TreeGrafter"/>
</dbReference>
<evidence type="ECO:0000259" key="18">
    <source>
        <dbReference type="Pfam" id="PF16212"/>
    </source>
</evidence>
<keyword evidence="8 15" id="KW-1278">Translocase</keyword>
<feature type="region of interest" description="Disordered" evidence="16">
    <location>
        <begin position="808"/>
        <end position="875"/>
    </location>
</feature>
<dbReference type="InterPro" id="IPR023214">
    <property type="entry name" value="HAD_sf"/>
</dbReference>
<reference evidence="19" key="1">
    <citation type="submission" date="2020-06" db="EMBL/GenBank/DDBJ databases">
        <title>WGS assembly of Ceratodon purpureus strain R40.</title>
        <authorList>
            <person name="Carey S.B."/>
            <person name="Jenkins J."/>
            <person name="Shu S."/>
            <person name="Lovell J.T."/>
            <person name="Sreedasyam A."/>
            <person name="Maumus F."/>
            <person name="Tiley G.P."/>
            <person name="Fernandez-Pozo N."/>
            <person name="Barry K."/>
            <person name="Chen C."/>
            <person name="Wang M."/>
            <person name="Lipzen A."/>
            <person name="Daum C."/>
            <person name="Saski C.A."/>
            <person name="Payton A.C."/>
            <person name="Mcbreen J.C."/>
            <person name="Conrad R.E."/>
            <person name="Kollar L.M."/>
            <person name="Olsson S."/>
            <person name="Huttunen S."/>
            <person name="Landis J.B."/>
            <person name="Wickett N.J."/>
            <person name="Johnson M.G."/>
            <person name="Rensing S.A."/>
            <person name="Grimwood J."/>
            <person name="Schmutz J."/>
            <person name="Mcdaniel S.F."/>
        </authorList>
    </citation>
    <scope>NUCLEOTIDE SEQUENCE</scope>
    <source>
        <strain evidence="19">R40</strain>
    </source>
</reference>
<evidence type="ECO:0000256" key="13">
    <source>
        <dbReference type="PIRSR" id="PIRSR606539-2"/>
    </source>
</evidence>
<feature type="binding site" evidence="13">
    <location>
        <position position="550"/>
    </location>
    <ligand>
        <name>ATP</name>
        <dbReference type="ChEBI" id="CHEBI:30616"/>
    </ligand>
</feature>
<feature type="binding site" evidence="14">
    <location>
        <position position="991"/>
    </location>
    <ligand>
        <name>Mg(2+)</name>
        <dbReference type="ChEBI" id="CHEBI:18420"/>
    </ligand>
</feature>
<comment type="subcellular location">
    <subcellularLocation>
        <location evidence="1 15">Membrane</location>
        <topology evidence="1 15">Multi-pass membrane protein</topology>
    </subcellularLocation>
</comment>
<comment type="cofactor">
    <cofactor evidence="14">
        <name>Mg(2+)</name>
        <dbReference type="ChEBI" id="CHEBI:18420"/>
    </cofactor>
</comment>
<feature type="binding site" evidence="14">
    <location>
        <position position="987"/>
    </location>
    <ligand>
        <name>Mg(2+)</name>
        <dbReference type="ChEBI" id="CHEBI:18420"/>
    </ligand>
</feature>
<evidence type="ECO:0000313" key="19">
    <source>
        <dbReference type="EMBL" id="KAG0554509.1"/>
    </source>
</evidence>
<sequence length="1282" mass="143362">MASIMKFWKRKKRSNSGAAGTNGDEDLRTVHCNQPDHGAFGFSGNSVSTRKYSWWSFVPLALFVQYRRAAYWYFTAMAGLSLAPFAPYSPISVWLPLIFVLLLGLLREAWEDVRRARGDRELNNRPIEVHDGNGHFVEKKWKDLRVGDLVRMKDGEYFPADLLLISSTGPGGMCYVETMNLDGETNLKVRQAFEATWDIDGKDESKLRDFRAELLCEGPNASLYTFSGRLKLQLPNGQMELPLGPPQLLLRDSSLQNTGSILGVVVYTGHETKSMMNATPPPTKRSRVDKSLDRVIWLMFVLLLAMALLSALLLALRSKAQGTNLWYMRPTVSNPYYNPNQPAVMGIVGFFNALVLYGYLIPIALYVSLEIVRVAQALFMVQDLGMYDPDSDRRARVKSPGLNEELGQVDTIFSDKTGTLTRNQMDFFRCTIQGVAFGKGMTEVERAAQKLGLPMGPSPRDPPDSRTQSMNLGTIEADNPDGIGPDNNPYKEKGFNFYDERLLGGKWVEEKNAEAIRFFFETLALCHTAIPEGSPEDPSSMRYRAESPDEAALVVAAKQFGFYFYKKGPTALYVRESLRPNDPPKDHVYQLLDVLEFSSHRKRMSVIVRFPDGRLLLLCKGADSVIFQRVDKRRSGPVAETARHLRQFGELGLRTLVVAYKELDEGEYQNWHTRYTEARSMIGKERELRTEERAEEIEQGLTVVGGTGVEDKLQVGVPEAVDRLAKAGINIWVLTGDKVETAINIGYACSLIRQGMDKLIVSLEGAEARAIDERAARESWSRDKITEKQKEFVAKKLSDALELVLGGHVNPRGTSTSERQTSFSDSMQSALSRSLSRGSGTLARNLSNSSAALGRTLSTTSTGRHSRNPSGGGKTVFEMLPLVDGQKVGVNGEGLDQRENAYNRDSAALTRSRRKPPAEPTEYALVIDGHSLAYILAEKELQERFLEVCINCSSVLCCRVSPRQKAQVVTLVRKGLGLNRLCLAIGDGANDVGMIQAANVGVGILGVEGAQAAMAADFAISQFRFLERLLLVHGRWCYRRISLMILYFFYKVCIMGWISFYSNIFAYFSGNPLYNDWYASFYNTVFTALPIIVIGVLDQDITPAEAFRYPQLYQSGQRGELFNKRLILWWLANSLYASAVIFFFPLLIYSGLSAFRPGGQVAAAQEFGAAMFTVLVLVPNLQIYSAFHYFTWIHHVAIWASILSWYLFIIVYGALPVSFSGIAYKEFVEVLAPSAAYWLMQPLVVMAALLPDFVLRGFKSFYFPSDYQIVIAKHKKDPIPEA</sequence>
<feature type="compositionally biased region" description="Polar residues" evidence="16">
    <location>
        <begin position="812"/>
        <end position="828"/>
    </location>
</feature>
<name>A0A8T0G921_CERPU</name>
<feature type="compositionally biased region" description="Polar residues" evidence="16">
    <location>
        <begin position="845"/>
        <end position="863"/>
    </location>
</feature>
<dbReference type="InterPro" id="IPR018303">
    <property type="entry name" value="ATPase_P-typ_P_site"/>
</dbReference>
<dbReference type="InterPro" id="IPR001757">
    <property type="entry name" value="P_typ_ATPase"/>
</dbReference>
<dbReference type="EMBL" id="CM026433">
    <property type="protein sequence ID" value="KAG0554509.1"/>
    <property type="molecule type" value="Genomic_DNA"/>
</dbReference>
<feature type="transmembrane region" description="Helical" evidence="15">
    <location>
        <begin position="1196"/>
        <end position="1215"/>
    </location>
</feature>
<evidence type="ECO:0000256" key="15">
    <source>
        <dbReference type="RuleBase" id="RU362033"/>
    </source>
</evidence>
<dbReference type="InterPro" id="IPR023298">
    <property type="entry name" value="ATPase_P-typ_TM_dom_sf"/>
</dbReference>
<feature type="transmembrane region" description="Helical" evidence="15">
    <location>
        <begin position="1127"/>
        <end position="1149"/>
    </location>
</feature>
<dbReference type="InterPro" id="IPR023299">
    <property type="entry name" value="ATPase_P-typ_cyto_dom_N"/>
</dbReference>
<dbReference type="GO" id="GO:0140326">
    <property type="term" value="F:ATPase-coupled intramembrane lipid transporter activity"/>
    <property type="evidence" value="ECO:0007669"/>
    <property type="project" value="UniProtKB-EC"/>
</dbReference>
<feature type="transmembrane region" description="Helical" evidence="15">
    <location>
        <begin position="93"/>
        <end position="110"/>
    </location>
</feature>
<evidence type="ECO:0000256" key="12">
    <source>
        <dbReference type="PIRSR" id="PIRSR606539-1"/>
    </source>
</evidence>
<feature type="binding site" evidence="13">
    <location>
        <position position="415"/>
    </location>
    <ligand>
        <name>ATP</name>
        <dbReference type="ChEBI" id="CHEBI:30616"/>
    </ligand>
</feature>
<dbReference type="Gene3D" id="2.70.150.10">
    <property type="entry name" value="Calcium-transporting ATPase, cytoplasmic transduction domain A"/>
    <property type="match status" value="1"/>
</dbReference>
<feature type="binding site" evidence="13">
    <location>
        <position position="737"/>
    </location>
    <ligand>
        <name>ATP</name>
        <dbReference type="ChEBI" id="CHEBI:30616"/>
    </ligand>
</feature>
<dbReference type="GO" id="GO:0016887">
    <property type="term" value="F:ATP hydrolysis activity"/>
    <property type="evidence" value="ECO:0007669"/>
    <property type="project" value="InterPro"/>
</dbReference>
<dbReference type="SUPFAM" id="SSF81653">
    <property type="entry name" value="Calcium ATPase, transduction domain A"/>
    <property type="match status" value="1"/>
</dbReference>
<feature type="binding site" evidence="13">
    <location>
        <position position="416"/>
    </location>
    <ligand>
        <name>ATP</name>
        <dbReference type="ChEBI" id="CHEBI:30616"/>
    </ligand>
</feature>
<feature type="domain" description="P-type ATPase N-terminal" evidence="17">
    <location>
        <begin position="30"/>
        <end position="93"/>
    </location>
</feature>
<proteinExistence type="inferred from homology"/>
<evidence type="ECO:0000256" key="6">
    <source>
        <dbReference type="ARBA" id="ARBA00022840"/>
    </source>
</evidence>
<feature type="binding site" evidence="13">
    <location>
        <position position="597"/>
    </location>
    <ligand>
        <name>ATP</name>
        <dbReference type="ChEBI" id="CHEBI:30616"/>
    </ligand>
</feature>
<dbReference type="GO" id="GO:0000287">
    <property type="term" value="F:magnesium ion binding"/>
    <property type="evidence" value="ECO:0007669"/>
    <property type="project" value="UniProtKB-UniRule"/>
</dbReference>
<comment type="catalytic activity">
    <reaction evidence="11 15">
        <text>ATP + H2O + phospholipidSide 1 = ADP + phosphate + phospholipidSide 2.</text>
        <dbReference type="EC" id="7.6.2.1"/>
    </reaction>
</comment>
<evidence type="ECO:0000256" key="14">
    <source>
        <dbReference type="PIRSR" id="PIRSR606539-3"/>
    </source>
</evidence>
<evidence type="ECO:0000256" key="16">
    <source>
        <dbReference type="SAM" id="MobiDB-lite"/>
    </source>
</evidence>
<comment type="similarity">
    <text evidence="2 15">Belongs to the cation transport ATPase (P-type) (TC 3.A.3) family. Type IV subfamily.</text>
</comment>
<feature type="binding site" evidence="13">
    <location>
        <position position="735"/>
    </location>
    <ligand>
        <name>ATP</name>
        <dbReference type="ChEBI" id="CHEBI:30616"/>
    </ligand>
</feature>
<feature type="binding site" evidence="13">
    <location>
        <position position="417"/>
    </location>
    <ligand>
        <name>ATP</name>
        <dbReference type="ChEBI" id="CHEBI:30616"/>
    </ligand>
</feature>
<feature type="binding site" evidence="13">
    <location>
        <position position="736"/>
    </location>
    <ligand>
        <name>ATP</name>
        <dbReference type="ChEBI" id="CHEBI:30616"/>
    </ligand>
</feature>
<dbReference type="Proteomes" id="UP000822688">
    <property type="component" value="Chromosome 12"/>
</dbReference>
<feature type="active site" description="4-aspartylphosphate intermediate" evidence="12">
    <location>
        <position position="415"/>
    </location>
</feature>
<feature type="transmembrane region" description="Helical" evidence="15">
    <location>
        <begin position="1045"/>
        <end position="1068"/>
    </location>
</feature>
<evidence type="ECO:0000256" key="9">
    <source>
        <dbReference type="ARBA" id="ARBA00022989"/>
    </source>
</evidence>
<dbReference type="InterPro" id="IPR008250">
    <property type="entry name" value="ATPase_P-typ_transduc_dom_A_sf"/>
</dbReference>
<feature type="transmembrane region" description="Helical" evidence="15">
    <location>
        <begin position="295"/>
        <end position="316"/>
    </location>
</feature>
<feature type="binding site" evidence="13">
    <location>
        <position position="990"/>
    </location>
    <ligand>
        <name>ATP</name>
        <dbReference type="ChEBI" id="CHEBI:30616"/>
    </ligand>
</feature>
<dbReference type="SUPFAM" id="SSF81660">
    <property type="entry name" value="Metal cation-transporting ATPase, ATP-binding domain N"/>
    <property type="match status" value="1"/>
</dbReference>
<keyword evidence="4 14" id="KW-0479">Metal-binding</keyword>
<feature type="transmembrane region" description="Helical" evidence="15">
    <location>
        <begin position="343"/>
        <end position="367"/>
    </location>
</feature>
<dbReference type="SUPFAM" id="SSF56784">
    <property type="entry name" value="HAD-like"/>
    <property type="match status" value="1"/>
</dbReference>
<feature type="compositionally biased region" description="Low complexity" evidence="16">
    <location>
        <begin position="829"/>
        <end position="844"/>
    </location>
</feature>
<dbReference type="PANTHER" id="PTHR24092">
    <property type="entry name" value="PROBABLE PHOSPHOLIPID-TRANSPORTING ATPASE"/>
    <property type="match status" value="1"/>
</dbReference>
<keyword evidence="9 15" id="KW-1133">Transmembrane helix</keyword>
<evidence type="ECO:0000259" key="17">
    <source>
        <dbReference type="Pfam" id="PF16209"/>
    </source>
</evidence>
<evidence type="ECO:0000256" key="2">
    <source>
        <dbReference type="ARBA" id="ARBA00008109"/>
    </source>
</evidence>
<feature type="binding site" evidence="14">
    <location>
        <position position="415"/>
    </location>
    <ligand>
        <name>Mg(2+)</name>
        <dbReference type="ChEBI" id="CHEBI:18420"/>
    </ligand>
</feature>
<keyword evidence="6 13" id="KW-0067">ATP-binding</keyword>
<dbReference type="InterPro" id="IPR032630">
    <property type="entry name" value="P_typ_ATPase_c"/>
</dbReference>
<feature type="binding site" evidence="14">
    <location>
        <position position="417"/>
    </location>
    <ligand>
        <name>Mg(2+)</name>
        <dbReference type="ChEBI" id="CHEBI:18420"/>
    </ligand>
</feature>
<organism evidence="19 20">
    <name type="scientific">Ceratodon purpureus</name>
    <name type="common">Fire moss</name>
    <name type="synonym">Dicranum purpureum</name>
    <dbReference type="NCBI Taxonomy" id="3225"/>
    <lineage>
        <taxon>Eukaryota</taxon>
        <taxon>Viridiplantae</taxon>
        <taxon>Streptophyta</taxon>
        <taxon>Embryophyta</taxon>
        <taxon>Bryophyta</taxon>
        <taxon>Bryophytina</taxon>
        <taxon>Bryopsida</taxon>
        <taxon>Dicranidae</taxon>
        <taxon>Pseudoditrichales</taxon>
        <taxon>Ditrichaceae</taxon>
        <taxon>Ceratodon</taxon>
    </lineage>
</organism>
<dbReference type="InterPro" id="IPR032631">
    <property type="entry name" value="P-type_ATPase_N"/>
</dbReference>
<feature type="transmembrane region" description="Helical" evidence="15">
    <location>
        <begin position="1235"/>
        <end position="1255"/>
    </location>
</feature>
<keyword evidence="7 14" id="KW-0460">Magnesium</keyword>
<keyword evidence="20" id="KW-1185">Reference proteome</keyword>
<dbReference type="SUPFAM" id="SSF81665">
    <property type="entry name" value="Calcium ATPase, transmembrane domain M"/>
    <property type="match status" value="1"/>
</dbReference>
<comment type="caution">
    <text evidence="19">The sequence shown here is derived from an EMBL/GenBank/DDBJ whole genome shotgun (WGS) entry which is preliminary data.</text>
</comment>
<evidence type="ECO:0000256" key="11">
    <source>
        <dbReference type="ARBA" id="ARBA00034036"/>
    </source>
</evidence>
<dbReference type="InterPro" id="IPR036412">
    <property type="entry name" value="HAD-like_sf"/>
</dbReference>
<evidence type="ECO:0000256" key="8">
    <source>
        <dbReference type="ARBA" id="ARBA00022967"/>
    </source>
</evidence>
<evidence type="ECO:0000256" key="7">
    <source>
        <dbReference type="ARBA" id="ARBA00022842"/>
    </source>
</evidence>
<feature type="transmembrane region" description="Helical" evidence="15">
    <location>
        <begin position="1080"/>
        <end position="1097"/>
    </location>
</feature>
<keyword evidence="3 15" id="KW-0812">Transmembrane</keyword>
<dbReference type="Gene3D" id="3.40.1110.10">
    <property type="entry name" value="Calcium-transporting ATPase, cytoplasmic domain N"/>
    <property type="match status" value="1"/>
</dbReference>
<dbReference type="Pfam" id="PF16212">
    <property type="entry name" value="PhoLip_ATPase_C"/>
    <property type="match status" value="1"/>
</dbReference>
<evidence type="ECO:0000256" key="4">
    <source>
        <dbReference type="ARBA" id="ARBA00022723"/>
    </source>
</evidence>
<dbReference type="Pfam" id="PF13246">
    <property type="entry name" value="Cation_ATPase"/>
    <property type="match status" value="1"/>
</dbReference>
<dbReference type="Pfam" id="PF16209">
    <property type="entry name" value="PhoLip_ATPase_N"/>
    <property type="match status" value="1"/>
</dbReference>
<keyword evidence="10 15" id="KW-0472">Membrane</keyword>
<feature type="binding site" evidence="13">
    <location>
        <position position="620"/>
    </location>
    <ligand>
        <name>ATP</name>
        <dbReference type="ChEBI" id="CHEBI:30616"/>
    </ligand>
</feature>
<dbReference type="PROSITE" id="PS00154">
    <property type="entry name" value="ATPASE_E1_E2"/>
    <property type="match status" value="1"/>
</dbReference>
<dbReference type="NCBIfam" id="TIGR01494">
    <property type="entry name" value="ATPase_P-type"/>
    <property type="match status" value="1"/>
</dbReference>
<dbReference type="EC" id="7.6.2.1" evidence="15"/>
<evidence type="ECO:0000256" key="3">
    <source>
        <dbReference type="ARBA" id="ARBA00022692"/>
    </source>
</evidence>
<dbReference type="PANTHER" id="PTHR24092:SF189">
    <property type="entry name" value="PHOSPHOLIPID-TRANSPORTING ATPASE"/>
    <property type="match status" value="1"/>
</dbReference>
<evidence type="ECO:0000313" key="20">
    <source>
        <dbReference type="Proteomes" id="UP000822688"/>
    </source>
</evidence>
<gene>
    <name evidence="19" type="ORF">KC19_12G096500</name>
</gene>
<feature type="binding site" evidence="13">
    <location>
        <position position="959"/>
    </location>
    <ligand>
        <name>ATP</name>
        <dbReference type="ChEBI" id="CHEBI:30616"/>
    </ligand>
</feature>
<dbReference type="GO" id="GO:0005886">
    <property type="term" value="C:plasma membrane"/>
    <property type="evidence" value="ECO:0007669"/>
    <property type="project" value="TreeGrafter"/>
</dbReference>
<dbReference type="GO" id="GO:0005524">
    <property type="term" value="F:ATP binding"/>
    <property type="evidence" value="ECO:0007669"/>
    <property type="project" value="UniProtKB-UniRule"/>
</dbReference>
<feature type="transmembrane region" description="Helical" evidence="15">
    <location>
        <begin position="1169"/>
        <end position="1189"/>
    </location>
</feature>
<evidence type="ECO:0000256" key="10">
    <source>
        <dbReference type="ARBA" id="ARBA00023136"/>
    </source>
</evidence>
<evidence type="ECO:0000256" key="1">
    <source>
        <dbReference type="ARBA" id="ARBA00004141"/>
    </source>
</evidence>
<feature type="binding site" evidence="13">
    <location>
        <position position="965"/>
    </location>
    <ligand>
        <name>ATP</name>
        <dbReference type="ChEBI" id="CHEBI:30616"/>
    </ligand>
</feature>
<dbReference type="InterPro" id="IPR006539">
    <property type="entry name" value="P-type_ATPase_IV"/>
</dbReference>
<dbReference type="PRINTS" id="PR00119">
    <property type="entry name" value="CATATPASE"/>
</dbReference>
<dbReference type="NCBIfam" id="TIGR01652">
    <property type="entry name" value="ATPase-Plipid"/>
    <property type="match status" value="1"/>
</dbReference>